<comment type="function">
    <text evidence="9">Essential subunit of the Sec protein translocation channel SecYEG. Clamps together the 2 halves of SecY. May contact the channel plug during translocation.</text>
</comment>
<reference evidence="10 11" key="1">
    <citation type="journal article" date="2016" name="Genome Announc.">
        <title>Draft Genome Sequence of the Anaerobic Ammonium-Oxidizing Bacterium 'Candidatus Brocadia sp. 40'.</title>
        <authorList>
            <person name="Ali M."/>
            <person name="Haroon M.F."/>
            <person name="Narita Y."/>
            <person name="Zhang L."/>
            <person name="Rangel Shaw D."/>
            <person name="Okabe S."/>
            <person name="Saikaly P.E."/>
        </authorList>
    </citation>
    <scope>NUCLEOTIDE SEQUENCE [LARGE SCALE GENOMIC DNA]</scope>
    <source>
        <strain evidence="10 11">40</strain>
    </source>
</reference>
<comment type="subunit">
    <text evidence="9">Component of the Sec protein translocase complex. Heterotrimer consisting of SecY, SecE and SecG subunits. The heterotrimers can form oligomers, although 1 heterotrimer is thought to be able to translocate proteins. Interacts with the ribosome. Interacts with SecDF, and other proteins may be involved. Interacts with SecA.</text>
</comment>
<accession>A0A1V6M1M3</accession>
<evidence type="ECO:0000256" key="4">
    <source>
        <dbReference type="ARBA" id="ARBA00022692"/>
    </source>
</evidence>
<gene>
    <name evidence="9" type="primary">secE</name>
    <name evidence="10" type="ORF">BIY37_03960</name>
</gene>
<dbReference type="Proteomes" id="UP000242219">
    <property type="component" value="Unassembled WGS sequence"/>
</dbReference>
<dbReference type="GO" id="GO:0008320">
    <property type="term" value="F:protein transmembrane transporter activity"/>
    <property type="evidence" value="ECO:0007669"/>
    <property type="project" value="UniProtKB-UniRule"/>
</dbReference>
<keyword evidence="5 9" id="KW-0653">Protein transport</keyword>
<keyword evidence="8 9" id="KW-0472">Membrane</keyword>
<dbReference type="HAMAP" id="MF_00422">
    <property type="entry name" value="SecE"/>
    <property type="match status" value="1"/>
</dbReference>
<dbReference type="PANTHER" id="PTHR33910">
    <property type="entry name" value="PROTEIN TRANSLOCASE SUBUNIT SECE"/>
    <property type="match status" value="1"/>
</dbReference>
<proteinExistence type="inferred from homology"/>
<comment type="similarity">
    <text evidence="9">Belongs to the SecE/SEC61-gamma family.</text>
</comment>
<keyword evidence="7 9" id="KW-0811">Translocation</keyword>
<name>A0A1V6M1M3_9BACT</name>
<dbReference type="GO" id="GO:0065002">
    <property type="term" value="P:intracellular protein transmembrane transport"/>
    <property type="evidence" value="ECO:0007669"/>
    <property type="project" value="UniProtKB-UniRule"/>
</dbReference>
<dbReference type="PRINTS" id="PR01650">
    <property type="entry name" value="SECETRNLCASE"/>
</dbReference>
<evidence type="ECO:0000256" key="5">
    <source>
        <dbReference type="ARBA" id="ARBA00022927"/>
    </source>
</evidence>
<keyword evidence="3 9" id="KW-1003">Cell membrane</keyword>
<evidence type="ECO:0000313" key="11">
    <source>
        <dbReference type="Proteomes" id="UP000242219"/>
    </source>
</evidence>
<dbReference type="Gene3D" id="1.20.5.1030">
    <property type="entry name" value="Preprotein translocase secy subunit"/>
    <property type="match status" value="1"/>
</dbReference>
<evidence type="ECO:0000256" key="1">
    <source>
        <dbReference type="ARBA" id="ARBA00004370"/>
    </source>
</evidence>
<dbReference type="Pfam" id="PF00584">
    <property type="entry name" value="SecE"/>
    <property type="match status" value="1"/>
</dbReference>
<dbReference type="GO" id="GO:0005886">
    <property type="term" value="C:plasma membrane"/>
    <property type="evidence" value="ECO:0007669"/>
    <property type="project" value="UniProtKB-SubCell"/>
</dbReference>
<evidence type="ECO:0000256" key="9">
    <source>
        <dbReference type="HAMAP-Rule" id="MF_00422"/>
    </source>
</evidence>
<dbReference type="NCBIfam" id="TIGR00964">
    <property type="entry name" value="secE_bact"/>
    <property type="match status" value="1"/>
</dbReference>
<dbReference type="PROSITE" id="PS01067">
    <property type="entry name" value="SECE_SEC61G"/>
    <property type="match status" value="1"/>
</dbReference>
<dbReference type="GO" id="GO:0043952">
    <property type="term" value="P:protein transport by the Sec complex"/>
    <property type="evidence" value="ECO:0007669"/>
    <property type="project" value="UniProtKB-UniRule"/>
</dbReference>
<dbReference type="EMBL" id="MJUW02000044">
    <property type="protein sequence ID" value="OQD46311.1"/>
    <property type="molecule type" value="Genomic_DNA"/>
</dbReference>
<evidence type="ECO:0000256" key="6">
    <source>
        <dbReference type="ARBA" id="ARBA00022989"/>
    </source>
</evidence>
<dbReference type="GO" id="GO:0009306">
    <property type="term" value="P:protein secretion"/>
    <property type="evidence" value="ECO:0007669"/>
    <property type="project" value="UniProtKB-UniRule"/>
</dbReference>
<keyword evidence="2 9" id="KW-0813">Transport</keyword>
<keyword evidence="11" id="KW-1185">Reference proteome</keyword>
<evidence type="ECO:0000313" key="10">
    <source>
        <dbReference type="EMBL" id="OQD46311.1"/>
    </source>
</evidence>
<dbReference type="InterPro" id="IPR005807">
    <property type="entry name" value="SecE_bac"/>
</dbReference>
<protein>
    <recommendedName>
        <fullName evidence="9">Protein translocase subunit SecE</fullName>
    </recommendedName>
</protein>
<comment type="subcellular location">
    <subcellularLocation>
        <location evidence="9">Cell membrane</location>
        <topology evidence="9">Single-pass membrane protein</topology>
    </subcellularLocation>
    <subcellularLocation>
        <location evidence="1">Membrane</location>
    </subcellularLocation>
</comment>
<comment type="caution">
    <text evidence="10">The sequence shown here is derived from an EMBL/GenBank/DDBJ whole genome shotgun (WGS) entry which is preliminary data.</text>
</comment>
<evidence type="ECO:0000256" key="3">
    <source>
        <dbReference type="ARBA" id="ARBA00022475"/>
    </source>
</evidence>
<keyword evidence="4 9" id="KW-0812">Transmembrane</keyword>
<dbReference type="InterPro" id="IPR038379">
    <property type="entry name" value="SecE_sf"/>
</dbReference>
<evidence type="ECO:0000256" key="7">
    <source>
        <dbReference type="ARBA" id="ARBA00023010"/>
    </source>
</evidence>
<organism evidence="10 11">
    <name type="scientific">Candidatus Brocadia sapporoensis</name>
    <dbReference type="NCBI Taxonomy" id="392547"/>
    <lineage>
        <taxon>Bacteria</taxon>
        <taxon>Pseudomonadati</taxon>
        <taxon>Planctomycetota</taxon>
        <taxon>Candidatus Brocadiia</taxon>
        <taxon>Candidatus Brocadiales</taxon>
        <taxon>Candidatus Brocadiaceae</taxon>
        <taxon>Candidatus Brocadia</taxon>
    </lineage>
</organism>
<sequence length="67" mass="7402">MPLDSAGKKTVDFLIDTQSELQKVSWPTKYELVGSTAVVLISVVVIGLFVLGIDWVVSMIMEYIDVL</sequence>
<evidence type="ECO:0000256" key="8">
    <source>
        <dbReference type="ARBA" id="ARBA00023136"/>
    </source>
</evidence>
<evidence type="ECO:0000256" key="2">
    <source>
        <dbReference type="ARBA" id="ARBA00022448"/>
    </source>
</evidence>
<dbReference type="AlphaFoldDB" id="A0A1V6M1M3"/>
<feature type="transmembrane region" description="Helical" evidence="9">
    <location>
        <begin position="32"/>
        <end position="57"/>
    </location>
</feature>
<dbReference type="InterPro" id="IPR001901">
    <property type="entry name" value="Translocase_SecE/Sec61-g"/>
</dbReference>
<dbReference type="PANTHER" id="PTHR33910:SF1">
    <property type="entry name" value="PROTEIN TRANSLOCASE SUBUNIT SECE"/>
    <property type="match status" value="1"/>
</dbReference>
<dbReference type="GO" id="GO:0006605">
    <property type="term" value="P:protein targeting"/>
    <property type="evidence" value="ECO:0007669"/>
    <property type="project" value="UniProtKB-UniRule"/>
</dbReference>
<keyword evidence="6 9" id="KW-1133">Transmembrane helix</keyword>